<feature type="region of interest" description="Disordered" evidence="1">
    <location>
        <begin position="541"/>
        <end position="574"/>
    </location>
</feature>
<gene>
    <name evidence="2" type="ORF">PGLA1383_LOCUS48396</name>
</gene>
<organism evidence="2 3">
    <name type="scientific">Polarella glacialis</name>
    <name type="common">Dinoflagellate</name>
    <dbReference type="NCBI Taxonomy" id="89957"/>
    <lineage>
        <taxon>Eukaryota</taxon>
        <taxon>Sar</taxon>
        <taxon>Alveolata</taxon>
        <taxon>Dinophyceae</taxon>
        <taxon>Suessiales</taxon>
        <taxon>Suessiaceae</taxon>
        <taxon>Polarella</taxon>
    </lineage>
</organism>
<dbReference type="Proteomes" id="UP000654075">
    <property type="component" value="Unassembled WGS sequence"/>
</dbReference>
<reference evidence="2" key="1">
    <citation type="submission" date="2021-02" db="EMBL/GenBank/DDBJ databases">
        <authorList>
            <person name="Dougan E. K."/>
            <person name="Rhodes N."/>
            <person name="Thang M."/>
            <person name="Chan C."/>
        </authorList>
    </citation>
    <scope>NUCLEOTIDE SEQUENCE</scope>
</reference>
<feature type="region of interest" description="Disordered" evidence="1">
    <location>
        <begin position="206"/>
        <end position="275"/>
    </location>
</feature>
<protein>
    <submittedName>
        <fullName evidence="2">Uncharacterized protein</fullName>
    </submittedName>
</protein>
<sequence>MFAITYCTSVRLLKEKVAFSAAQGKADPGDTCSPKTALGEVARKVFAAQLEQRLEGSRGASLVMQVDFIAKCKSSLDVNPSRSGVDPLRNNIPHPSDSVCGRALSRHALVVQVPAPRDGSLRGAASPKEPFAQLYRSLVRGPGRRSGLSRGITESRSPSSDGIVFAAEFVGNARTPLAGLTEVLPMSVARVEIAARRVESKMLPSISSNCNCQQLGSSDSRADDSPSSRLGGSELGRVRPEDVASRPLPDSTAPLPAGSAIGASPNSAESPRTAPRALRKEKGRFITLAKDSVLPGLHGAQTNGITPFKSGRKFAVVIVSSCVAWKGRFLEIVLEGVPAEAAIEAFLIDPVFYLVNGCYSEDVTEQPRLRPGSPKARELLVVPMTLPLWKHIADDHVLPVEPVESEPLESCRCRPLHVTEPGMFRGGFLSTSRGKPFFWSSFPCKRHGCRPQQLQPQLQHWQLSRPVCAALGGWSGLQLPKAQKHEGFYPCPSALLLPRSSGVRAEVPNADSRRADRSKANIGTRNVNCGASSNLRIDGNSCPLSGAKRPVPSATTTGSPPQKRRRSLCTSFVS</sequence>
<evidence type="ECO:0000313" key="2">
    <source>
        <dbReference type="EMBL" id="CAE8632443.1"/>
    </source>
</evidence>
<keyword evidence="3" id="KW-1185">Reference proteome</keyword>
<name>A0A813H476_POLGL</name>
<accession>A0A813H476</accession>
<comment type="caution">
    <text evidence="2">The sequence shown here is derived from an EMBL/GenBank/DDBJ whole genome shotgun (WGS) entry which is preliminary data.</text>
</comment>
<evidence type="ECO:0000256" key="1">
    <source>
        <dbReference type="SAM" id="MobiDB-lite"/>
    </source>
</evidence>
<feature type="compositionally biased region" description="Polar residues" evidence="1">
    <location>
        <begin position="206"/>
        <end position="216"/>
    </location>
</feature>
<dbReference type="EMBL" id="CAJNNV010030405">
    <property type="protein sequence ID" value="CAE8632443.1"/>
    <property type="molecule type" value="Genomic_DNA"/>
</dbReference>
<dbReference type="AlphaFoldDB" id="A0A813H476"/>
<evidence type="ECO:0000313" key="3">
    <source>
        <dbReference type="Proteomes" id="UP000654075"/>
    </source>
</evidence>
<proteinExistence type="predicted"/>